<evidence type="ECO:0000313" key="2">
    <source>
        <dbReference type="Proteomes" id="UP000736335"/>
    </source>
</evidence>
<evidence type="ECO:0000313" key="1">
    <source>
        <dbReference type="EMBL" id="KAF9793249.1"/>
    </source>
</evidence>
<sequence>MPTAELYVATYAPRHGSMSHWAIYLRVIPTGAHSDDEDECQHLIYQANGPENELELDVSAANPRKSRRSRELIFVSNIDSTRDIEEIKTKLTEQPMMNHIAAWSCQDWVMESLDTLEEEELWTLMHMERQR</sequence>
<dbReference type="EMBL" id="WIUZ02000001">
    <property type="protein sequence ID" value="KAF9793249.1"/>
    <property type="molecule type" value="Genomic_DNA"/>
</dbReference>
<reference evidence="1" key="2">
    <citation type="submission" date="2020-11" db="EMBL/GenBank/DDBJ databases">
        <authorList>
            <consortium name="DOE Joint Genome Institute"/>
            <person name="Kuo A."/>
            <person name="Miyauchi S."/>
            <person name="Kiss E."/>
            <person name="Drula E."/>
            <person name="Kohler A."/>
            <person name="Sanchez-Garcia M."/>
            <person name="Andreopoulos B."/>
            <person name="Barry K.W."/>
            <person name="Bonito G."/>
            <person name="Buee M."/>
            <person name="Carver A."/>
            <person name="Chen C."/>
            <person name="Cichocki N."/>
            <person name="Clum A."/>
            <person name="Culley D."/>
            <person name="Crous P.W."/>
            <person name="Fauchery L."/>
            <person name="Girlanda M."/>
            <person name="Hayes R."/>
            <person name="Keri Z."/>
            <person name="Labutti K."/>
            <person name="Lipzen A."/>
            <person name="Lombard V."/>
            <person name="Magnuson J."/>
            <person name="Maillard F."/>
            <person name="Morin E."/>
            <person name="Murat C."/>
            <person name="Nolan M."/>
            <person name="Ohm R."/>
            <person name="Pangilinan J."/>
            <person name="Pereira M."/>
            <person name="Perotto S."/>
            <person name="Peter M."/>
            <person name="Riley R."/>
            <person name="Sitrit Y."/>
            <person name="Stielow B."/>
            <person name="Szollosi G."/>
            <person name="Zifcakova L."/>
            <person name="Stursova M."/>
            <person name="Spatafora J.W."/>
            <person name="Tedersoo L."/>
            <person name="Vaario L.-M."/>
            <person name="Yamada A."/>
            <person name="Yan M."/>
            <person name="Wang P."/>
            <person name="Xu J."/>
            <person name="Bruns T."/>
            <person name="Baldrian P."/>
            <person name="Vilgalys R."/>
            <person name="Henrissat B."/>
            <person name="Grigoriev I.V."/>
            <person name="Hibbett D."/>
            <person name="Nagy L.G."/>
            <person name="Martin F.M."/>
        </authorList>
    </citation>
    <scope>NUCLEOTIDE SEQUENCE</scope>
    <source>
        <strain evidence="1">UH-Tt-Lm1</strain>
    </source>
</reference>
<reference evidence="1" key="1">
    <citation type="journal article" date="2020" name="Nat. Commun.">
        <title>Large-scale genome sequencing of mycorrhizal fungi provides insights into the early evolution of symbiotic traits.</title>
        <authorList>
            <person name="Miyauchi S."/>
            <person name="Kiss E."/>
            <person name="Kuo A."/>
            <person name="Drula E."/>
            <person name="Kohler A."/>
            <person name="Sanchez-Garcia M."/>
            <person name="Morin E."/>
            <person name="Andreopoulos B."/>
            <person name="Barry K.W."/>
            <person name="Bonito G."/>
            <person name="Buee M."/>
            <person name="Carver A."/>
            <person name="Chen C."/>
            <person name="Cichocki N."/>
            <person name="Clum A."/>
            <person name="Culley D."/>
            <person name="Crous P.W."/>
            <person name="Fauchery L."/>
            <person name="Girlanda M."/>
            <person name="Hayes R.D."/>
            <person name="Keri Z."/>
            <person name="LaButti K."/>
            <person name="Lipzen A."/>
            <person name="Lombard V."/>
            <person name="Magnuson J."/>
            <person name="Maillard F."/>
            <person name="Murat C."/>
            <person name="Nolan M."/>
            <person name="Ohm R.A."/>
            <person name="Pangilinan J."/>
            <person name="Pereira M.F."/>
            <person name="Perotto S."/>
            <person name="Peter M."/>
            <person name="Pfister S."/>
            <person name="Riley R."/>
            <person name="Sitrit Y."/>
            <person name="Stielow J.B."/>
            <person name="Szollosi G."/>
            <person name="Zifcakova L."/>
            <person name="Stursova M."/>
            <person name="Spatafora J.W."/>
            <person name="Tedersoo L."/>
            <person name="Vaario L.M."/>
            <person name="Yamada A."/>
            <person name="Yan M."/>
            <person name="Wang P."/>
            <person name="Xu J."/>
            <person name="Bruns T."/>
            <person name="Baldrian P."/>
            <person name="Vilgalys R."/>
            <person name="Dunand C."/>
            <person name="Henrissat B."/>
            <person name="Grigoriev I.V."/>
            <person name="Hibbett D."/>
            <person name="Nagy L.G."/>
            <person name="Martin F.M."/>
        </authorList>
    </citation>
    <scope>NUCLEOTIDE SEQUENCE</scope>
    <source>
        <strain evidence="1">UH-Tt-Lm1</strain>
    </source>
</reference>
<dbReference type="Proteomes" id="UP000736335">
    <property type="component" value="Unassembled WGS sequence"/>
</dbReference>
<dbReference type="OrthoDB" id="2776460at2759"/>
<organism evidence="1 2">
    <name type="scientific">Thelephora terrestris</name>
    <dbReference type="NCBI Taxonomy" id="56493"/>
    <lineage>
        <taxon>Eukaryota</taxon>
        <taxon>Fungi</taxon>
        <taxon>Dikarya</taxon>
        <taxon>Basidiomycota</taxon>
        <taxon>Agaricomycotina</taxon>
        <taxon>Agaricomycetes</taxon>
        <taxon>Thelephorales</taxon>
        <taxon>Thelephoraceae</taxon>
        <taxon>Thelephora</taxon>
    </lineage>
</organism>
<name>A0A9P6HRC7_9AGAM</name>
<dbReference type="Pfam" id="PF20174">
    <property type="entry name" value="DUF6540"/>
    <property type="match status" value="1"/>
</dbReference>
<dbReference type="AlphaFoldDB" id="A0A9P6HRC7"/>
<gene>
    <name evidence="1" type="ORF">BJ322DRAFT_1207633</name>
</gene>
<protein>
    <submittedName>
        <fullName evidence="1">Uncharacterized protein</fullName>
    </submittedName>
</protein>
<accession>A0A9P6HRC7</accession>
<comment type="caution">
    <text evidence="1">The sequence shown here is derived from an EMBL/GenBank/DDBJ whole genome shotgun (WGS) entry which is preliminary data.</text>
</comment>
<proteinExistence type="predicted"/>
<keyword evidence="2" id="KW-1185">Reference proteome</keyword>
<dbReference type="InterPro" id="IPR046670">
    <property type="entry name" value="DUF6540"/>
</dbReference>